<dbReference type="GO" id="GO:0034451">
    <property type="term" value="C:centriolar satellite"/>
    <property type="evidence" value="ECO:0007669"/>
    <property type="project" value="UniProtKB-SubCell"/>
</dbReference>
<dbReference type="EnsemblMetazoa" id="Aqu2.1.41185_001">
    <property type="protein sequence ID" value="Aqu2.1.41185_001"/>
    <property type="gene ID" value="Aqu2.1.41185"/>
</dbReference>
<keyword evidence="3" id="KW-0597">Phosphoprotein</keyword>
<dbReference type="PANTHER" id="PTHR34252:SF1">
    <property type="entry name" value="CENTRIOLAR SATELLITE-ASSOCIATED TUBULIN POLYGLUTAMYLASE COMPLEX REGULATOR 1"/>
    <property type="match status" value="1"/>
</dbReference>
<comment type="function">
    <text evidence="8">Regulator of the tubulin polyglutamylase complex (TPGC) that controls cytoskeletal organization, nuclear shape, and cilium disassembly by balancing microtubule and actin assembly. Regulates the assembly and stability of the TPGC and thereby modulates polyglutamylation of the microtubule, which antagonizes MAP4 binding.</text>
</comment>
<proteinExistence type="inferred from homology"/>
<comment type="subcellular location">
    <subcellularLocation>
        <location evidence="1">Cytoplasm</location>
        <location evidence="1">Cytoskeleton</location>
        <location evidence="1">Microtubule organizing center</location>
        <location evidence="1">Centrosome</location>
        <location evidence="1">Centriolar satellite</location>
    </subcellularLocation>
</comment>
<evidence type="ECO:0000256" key="3">
    <source>
        <dbReference type="ARBA" id="ARBA00022553"/>
    </source>
</evidence>
<dbReference type="Proteomes" id="UP000007879">
    <property type="component" value="Unassembled WGS sequence"/>
</dbReference>
<protein>
    <recommendedName>
        <fullName evidence="7">Centriolar satellite-associated tubulin polyglutamylase complex regulator 1</fullName>
    </recommendedName>
</protein>
<evidence type="ECO:0000256" key="5">
    <source>
        <dbReference type="ARBA" id="ARBA00023212"/>
    </source>
</evidence>
<evidence type="ECO:0000313" key="10">
    <source>
        <dbReference type="Proteomes" id="UP000007879"/>
    </source>
</evidence>
<reference evidence="9" key="2">
    <citation type="submission" date="2017-05" db="UniProtKB">
        <authorList>
            <consortium name="EnsemblMetazoa"/>
        </authorList>
    </citation>
    <scope>IDENTIFICATION</scope>
</reference>
<gene>
    <name evidence="9" type="primary">105316490</name>
</gene>
<accession>A0A1X7VMX2</accession>
<keyword evidence="2" id="KW-0963">Cytoplasm</keyword>
<evidence type="ECO:0000256" key="8">
    <source>
        <dbReference type="ARBA" id="ARBA00045673"/>
    </source>
</evidence>
<reference evidence="10" key="1">
    <citation type="journal article" date="2010" name="Nature">
        <title>The Amphimedon queenslandica genome and the evolution of animal complexity.</title>
        <authorList>
            <person name="Srivastava M."/>
            <person name="Simakov O."/>
            <person name="Chapman J."/>
            <person name="Fahey B."/>
            <person name="Gauthier M.E."/>
            <person name="Mitros T."/>
            <person name="Richards G.S."/>
            <person name="Conaco C."/>
            <person name="Dacre M."/>
            <person name="Hellsten U."/>
            <person name="Larroux C."/>
            <person name="Putnam N.H."/>
            <person name="Stanke M."/>
            <person name="Adamska M."/>
            <person name="Darling A."/>
            <person name="Degnan S.M."/>
            <person name="Oakley T.H."/>
            <person name="Plachetzki D.C."/>
            <person name="Zhai Y."/>
            <person name="Adamski M."/>
            <person name="Calcino A."/>
            <person name="Cummins S.F."/>
            <person name="Goodstein D.M."/>
            <person name="Harris C."/>
            <person name="Jackson D.J."/>
            <person name="Leys S.P."/>
            <person name="Shu S."/>
            <person name="Woodcroft B.J."/>
            <person name="Vervoort M."/>
            <person name="Kosik K.S."/>
            <person name="Manning G."/>
            <person name="Degnan B.M."/>
            <person name="Rokhsar D.S."/>
        </authorList>
    </citation>
    <scope>NUCLEOTIDE SEQUENCE [LARGE SCALE GENOMIC DNA]</scope>
</reference>
<evidence type="ECO:0000256" key="1">
    <source>
        <dbReference type="ARBA" id="ARBA00004607"/>
    </source>
</evidence>
<sequence length="265" mass="29991">MEYWKEHYLDVYVQDATAQILHASTCNNGRKDWEDKNQPISYLLQYFKSVQSGVHVMCRPYSYITATPHNRQSFIKVVWLGLGGILNLGEAVSQGEMKEEHYHQLLELFCPDFPVSIVNEAMKITCKEDEDSASFVDFLYTLQILFYYQEFLSGCMTAALTPSLGPVVILPAEIAVEGERGDATTDCSIKETSHTKDSLMQSVKSYHQELAEKKIPVPPLSVIEQALQSLEEEEVSRHNQDFKKKLCKSEALSDAIGVLPSRKSK</sequence>
<evidence type="ECO:0000256" key="6">
    <source>
        <dbReference type="ARBA" id="ARBA00033750"/>
    </source>
</evidence>
<dbReference type="EnsemblMetazoa" id="XM_011411413.2">
    <property type="protein sequence ID" value="XP_011409715.1"/>
    <property type="gene ID" value="LOC105316490"/>
</dbReference>
<keyword evidence="4" id="KW-0493">Microtubule</keyword>
<evidence type="ECO:0000313" key="9">
    <source>
        <dbReference type="EnsemblMetazoa" id="Aqu2.1.41185_001"/>
    </source>
</evidence>
<evidence type="ECO:0000256" key="2">
    <source>
        <dbReference type="ARBA" id="ARBA00022490"/>
    </source>
</evidence>
<organism evidence="9">
    <name type="scientific">Amphimedon queenslandica</name>
    <name type="common">Sponge</name>
    <dbReference type="NCBI Taxonomy" id="400682"/>
    <lineage>
        <taxon>Eukaryota</taxon>
        <taxon>Metazoa</taxon>
        <taxon>Porifera</taxon>
        <taxon>Demospongiae</taxon>
        <taxon>Heteroscleromorpha</taxon>
        <taxon>Haplosclerida</taxon>
        <taxon>Niphatidae</taxon>
        <taxon>Amphimedon</taxon>
    </lineage>
</organism>
<dbReference type="eggNOG" id="ENOG502QRVN">
    <property type="taxonomic scope" value="Eukaryota"/>
</dbReference>
<dbReference type="OrthoDB" id="197906at2759"/>
<dbReference type="GO" id="GO:0005874">
    <property type="term" value="C:microtubule"/>
    <property type="evidence" value="ECO:0007669"/>
    <property type="project" value="UniProtKB-KW"/>
</dbReference>
<keyword evidence="5" id="KW-0206">Cytoskeleton</keyword>
<keyword evidence="10" id="KW-1185">Reference proteome</keyword>
<evidence type="ECO:0000256" key="4">
    <source>
        <dbReference type="ARBA" id="ARBA00022701"/>
    </source>
</evidence>
<dbReference type="STRING" id="400682.A0A1X7VMX2"/>
<dbReference type="AlphaFoldDB" id="A0A1X7VMX2"/>
<name>A0A1X7VMX2_AMPQE</name>
<evidence type="ECO:0000256" key="7">
    <source>
        <dbReference type="ARBA" id="ARBA00033769"/>
    </source>
</evidence>
<dbReference type="PANTHER" id="PTHR34252">
    <property type="entry name" value="UPF0705 PROTEIN C11ORF49"/>
    <property type="match status" value="1"/>
</dbReference>
<dbReference type="InParanoid" id="A0A1X7VMX2"/>
<comment type="similarity">
    <text evidence="6">Belongs to the CSTPP1 family.</text>
</comment>
<dbReference type="KEGG" id="aqu:105316490"/>
<dbReference type="InterPro" id="IPR038968">
    <property type="entry name" value="CSTPP1"/>
</dbReference>